<organism evidence="1 2">
    <name type="scientific">Vermiconidia calcicola</name>
    <dbReference type="NCBI Taxonomy" id="1690605"/>
    <lineage>
        <taxon>Eukaryota</taxon>
        <taxon>Fungi</taxon>
        <taxon>Dikarya</taxon>
        <taxon>Ascomycota</taxon>
        <taxon>Pezizomycotina</taxon>
        <taxon>Dothideomycetes</taxon>
        <taxon>Dothideomycetidae</taxon>
        <taxon>Mycosphaerellales</taxon>
        <taxon>Extremaceae</taxon>
        <taxon>Vermiconidia</taxon>
    </lineage>
</organism>
<keyword evidence="2" id="KW-1185">Reference proteome</keyword>
<evidence type="ECO:0000313" key="2">
    <source>
        <dbReference type="Proteomes" id="UP001281147"/>
    </source>
</evidence>
<keyword evidence="1" id="KW-0012">Acyltransferase</keyword>
<dbReference type="EMBL" id="JAUTXU010000165">
    <property type="protein sequence ID" value="KAK3702124.1"/>
    <property type="molecule type" value="Genomic_DNA"/>
</dbReference>
<protein>
    <submittedName>
        <fullName evidence="1">Eukaryotic peptide chain release factor GTP-binding subunit</fullName>
        <ecNumber evidence="1">2.3.1.225</ecNumber>
    </submittedName>
</protein>
<proteinExistence type="predicted"/>
<accession>A0ACC3MRM4</accession>
<sequence length="707" mass="76709">MTNMPPSPSASAAGTAAFPTFLSSDPYPSQDSNNARPRSSTSATTDATSEFGGETDYRSAKERQSNATGLTGPVGEPGLPPSRPTSTTTSVQSHSQRGGGRASLQPPSSRRGFAMFASGGGSRPDSSSVGKTHVPGVAASGFFRPMSSSKLQAQRNQLPVSETAQEGANGDHKAQGERRYSNASVNTLRDATSRSKTQDRDAPPLPVSRGTQFTSDGTTQNDDNAASVTSATPLQLRANRPSKLEVNGSNTPTPSDKAPKSPRSFRASLGLGSRQEPRLSPSPQHEKLHSNPSTPQQYDAEKQHLSNMPSTKPQPPEKGVGKNYEYTASNHAFLLRGRLLTTKAKPLSIMTFLLTVLPAALFFAFSAPWLWHHVSPAIPVIFGYIFYITISSFLHGAFSDPGVLPRNAHPHPRSEAEERDPLTPGPATTEWIMVKTFPHRDAASTAENGAPATAMEVPTKYCKSCSIWRPPRTHHCRICDACIETQDHHCVWLNNCVGRRNYRFFFSYVAFGSLLALLLLAFSLLHVGLYARQHNLSFAASLTGRVQERMAFAMFIYSVLALPYPGSLFAYHLFLIARGETTREYLNSHKFLPKDRHRPFAQASLLRNWVSVLVRPRPPTYLQFRKRHEVGDARLGHTVAKKERKEELRGRYSVGGANGKVDGGGKDDGHEMKQLPPPPPKSSHGQANGKGAGAGAGGLGMNNSTPR</sequence>
<dbReference type="Proteomes" id="UP001281147">
    <property type="component" value="Unassembled WGS sequence"/>
</dbReference>
<name>A0ACC3MRM4_9PEZI</name>
<gene>
    <name evidence="1" type="primary">ERF2_2</name>
    <name evidence="1" type="ORF">LTR37_015099</name>
</gene>
<reference evidence="1" key="1">
    <citation type="submission" date="2023-07" db="EMBL/GenBank/DDBJ databases">
        <title>Black Yeasts Isolated from many extreme environments.</title>
        <authorList>
            <person name="Coleine C."/>
            <person name="Stajich J.E."/>
            <person name="Selbmann L."/>
        </authorList>
    </citation>
    <scope>NUCLEOTIDE SEQUENCE</scope>
    <source>
        <strain evidence="1">CCFEE 5714</strain>
    </source>
</reference>
<comment type="caution">
    <text evidence="1">The sequence shown here is derived from an EMBL/GenBank/DDBJ whole genome shotgun (WGS) entry which is preliminary data.</text>
</comment>
<keyword evidence="1" id="KW-0808">Transferase</keyword>
<dbReference type="EC" id="2.3.1.225" evidence="1"/>
<evidence type="ECO:0000313" key="1">
    <source>
        <dbReference type="EMBL" id="KAK3702124.1"/>
    </source>
</evidence>